<proteinExistence type="predicted"/>
<keyword evidence="4" id="KW-1185">Reference proteome</keyword>
<feature type="domain" description="Glycosyltransferase 2-like" evidence="2">
    <location>
        <begin position="80"/>
        <end position="192"/>
    </location>
</feature>
<dbReference type="InterPro" id="IPR001173">
    <property type="entry name" value="Glyco_trans_2-like"/>
</dbReference>
<dbReference type="RefSeq" id="WP_269663851.1">
    <property type="nucleotide sequence ID" value="NZ_CP114413.1"/>
</dbReference>
<evidence type="ECO:0000256" key="1">
    <source>
        <dbReference type="SAM" id="MobiDB-lite"/>
    </source>
</evidence>
<dbReference type="Proteomes" id="UP001164439">
    <property type="component" value="Chromosome"/>
</dbReference>
<dbReference type="Gene3D" id="3.90.550.10">
    <property type="entry name" value="Spore Coat Polysaccharide Biosynthesis Protein SpsA, Chain A"/>
    <property type="match status" value="1"/>
</dbReference>
<dbReference type="InterPro" id="IPR023981">
    <property type="entry name" value="MftF"/>
</dbReference>
<protein>
    <submittedName>
        <fullName evidence="3">Mycofactocin biosynthesis glycosyltransferase MftF</fullName>
    </submittedName>
</protein>
<name>A0ABY7KUG8_9ACTN</name>
<evidence type="ECO:0000259" key="2">
    <source>
        <dbReference type="Pfam" id="PF00535"/>
    </source>
</evidence>
<feature type="region of interest" description="Disordered" evidence="1">
    <location>
        <begin position="114"/>
        <end position="136"/>
    </location>
</feature>
<dbReference type="PANTHER" id="PTHR43646:SF6">
    <property type="entry name" value="PRE-MYCOFACTOCIN GLYCOSYLTRANSFERASE"/>
    <property type="match status" value="1"/>
</dbReference>
<evidence type="ECO:0000313" key="4">
    <source>
        <dbReference type="Proteomes" id="UP001164439"/>
    </source>
</evidence>
<gene>
    <name evidence="3" type="primary">mftF</name>
    <name evidence="3" type="ORF">STRCI_007932</name>
</gene>
<evidence type="ECO:0000313" key="3">
    <source>
        <dbReference type="EMBL" id="WAZ26366.1"/>
    </source>
</evidence>
<dbReference type="PANTHER" id="PTHR43646">
    <property type="entry name" value="GLYCOSYLTRANSFERASE"/>
    <property type="match status" value="1"/>
</dbReference>
<dbReference type="EMBL" id="CP114413">
    <property type="protein sequence ID" value="WAZ26366.1"/>
    <property type="molecule type" value="Genomic_DNA"/>
</dbReference>
<dbReference type="InterPro" id="IPR029044">
    <property type="entry name" value="Nucleotide-diphossugar_trans"/>
</dbReference>
<dbReference type="NCBIfam" id="TIGR03965">
    <property type="entry name" value="mycofact_glyco"/>
    <property type="match status" value="1"/>
</dbReference>
<organism evidence="3 4">
    <name type="scientific">Streptomyces cinnabarinus</name>
    <dbReference type="NCBI Taxonomy" id="67287"/>
    <lineage>
        <taxon>Bacteria</taxon>
        <taxon>Bacillati</taxon>
        <taxon>Actinomycetota</taxon>
        <taxon>Actinomycetes</taxon>
        <taxon>Kitasatosporales</taxon>
        <taxon>Streptomycetaceae</taxon>
        <taxon>Streptomyces</taxon>
    </lineage>
</organism>
<dbReference type="Pfam" id="PF00535">
    <property type="entry name" value="Glycos_transf_2"/>
    <property type="match status" value="1"/>
</dbReference>
<sequence length="451" mass="48278">MRLTPDTTLRALDAGRVLIGGSPLRVLRLTPDGARLVERWLAGEPVAAAPAHRALARRLVTAGLAHPRHRTARWGPQDVTVVIPVRDPEDSLLHDLRAALRDLHRVLVVDDGSTTPVPGASARHPVSRGPGAARNTGARAVTTPLIAFLDSDVVPGPGWLAPLLAHFTDPEVAAVAPRVRSAPGRTALTRYEVARSPLDLGREPAEVRPGTRVGHLPTAALLVRTDALRELNGFDETLRFGEDVDLVWRLLAAGRRVRYEPAAEVLHRPRATWPDLLRQRYGYGSSAAPLARRHGPAVAPARLSPWAAAAWTAALTGHPYLALALASGTTTLLPRKLAPAAVPAGTSLRLALRGHLGVARMLGSAALRTWWPVALPALAAGRAGRIALGAMVLSQLRDRPRDVNPLLWCAAALADDLAYGAGVWRGALRERTAVPLLPDFTDLRPERGAHR</sequence>
<reference evidence="3" key="1">
    <citation type="submission" date="2022-12" db="EMBL/GenBank/DDBJ databases">
        <authorList>
            <person name="Ruckert C."/>
            <person name="Busche T."/>
            <person name="Kalinowski J."/>
            <person name="Wittmann C."/>
        </authorList>
    </citation>
    <scope>NUCLEOTIDE SEQUENCE</scope>
    <source>
        <strain evidence="3">DSM 40467</strain>
    </source>
</reference>
<accession>A0ABY7KUG8</accession>
<dbReference type="SUPFAM" id="SSF53448">
    <property type="entry name" value="Nucleotide-diphospho-sugar transferases"/>
    <property type="match status" value="1"/>
</dbReference>